<evidence type="ECO:0000313" key="2">
    <source>
        <dbReference type="Proteomes" id="UP001235269"/>
    </source>
</evidence>
<comment type="caution">
    <text evidence="1">The sequence shown here is derived from an EMBL/GenBank/DDBJ whole genome shotgun (WGS) entry which is preliminary data.</text>
</comment>
<name>A0ABU0I904_9HYPH</name>
<dbReference type="InterPro" id="IPR006522">
    <property type="entry name" value="Phage_virion_morphogenesis"/>
</dbReference>
<dbReference type="Proteomes" id="UP001235269">
    <property type="component" value="Unassembled WGS sequence"/>
</dbReference>
<sequence length="191" mass="20643">MAGASIEIRDGLTPTLERLVTVADNPAAIMGDVAAYLLTSTQQRFEQEIGPDGQKWKPLKARTASVRAGRGRKMRGTDHILRDTVRLYSSLSTSSDASSATIGTNVEYAAIHQFGGVIRQTARSQKLSLKRIRGSKKVRFVKAGTKGATELEAIIGAREITIPARPYLGINDADRAEIATIIMTDFGKAVE</sequence>
<dbReference type="NCBIfam" id="TIGR01635">
    <property type="entry name" value="tail_comp_S"/>
    <property type="match status" value="1"/>
</dbReference>
<gene>
    <name evidence="1" type="ORF">QO005_001041</name>
</gene>
<keyword evidence="2" id="KW-1185">Reference proteome</keyword>
<dbReference type="RefSeq" id="WP_307156917.1">
    <property type="nucleotide sequence ID" value="NZ_JAUSWH010000002.1"/>
</dbReference>
<accession>A0ABU0I904</accession>
<proteinExistence type="predicted"/>
<organism evidence="1 2">
    <name type="scientific">Rhizobium paknamense</name>
    <dbReference type="NCBI Taxonomy" id="1206817"/>
    <lineage>
        <taxon>Bacteria</taxon>
        <taxon>Pseudomonadati</taxon>
        <taxon>Pseudomonadota</taxon>
        <taxon>Alphaproteobacteria</taxon>
        <taxon>Hyphomicrobiales</taxon>
        <taxon>Rhizobiaceae</taxon>
        <taxon>Rhizobium/Agrobacterium group</taxon>
        <taxon>Rhizobium</taxon>
    </lineage>
</organism>
<evidence type="ECO:0000313" key="1">
    <source>
        <dbReference type="EMBL" id="MDQ0454714.1"/>
    </source>
</evidence>
<dbReference type="EMBL" id="JAUSWH010000002">
    <property type="protein sequence ID" value="MDQ0454714.1"/>
    <property type="molecule type" value="Genomic_DNA"/>
</dbReference>
<dbReference type="Pfam" id="PF05069">
    <property type="entry name" value="Phage_tail_S"/>
    <property type="match status" value="1"/>
</dbReference>
<protein>
    <submittedName>
        <fullName evidence="1">Phage virion morphogenesis protein</fullName>
    </submittedName>
</protein>
<reference evidence="1 2" key="1">
    <citation type="submission" date="2023-07" db="EMBL/GenBank/DDBJ databases">
        <title>Genomic Encyclopedia of Type Strains, Phase IV (KMG-IV): sequencing the most valuable type-strain genomes for metagenomic binning, comparative biology and taxonomic classification.</title>
        <authorList>
            <person name="Goeker M."/>
        </authorList>
    </citation>
    <scope>NUCLEOTIDE SEQUENCE [LARGE SCALE GENOMIC DNA]</scope>
    <source>
        <strain evidence="1 2">DSM 100301</strain>
    </source>
</reference>